<reference evidence="3 4" key="1">
    <citation type="submission" date="2015-12" db="EMBL/GenBank/DDBJ databases">
        <title>Dictyostelia acquired genes for synthesis and detection of signals that induce cell-type specialization by lateral gene transfer from prokaryotes.</title>
        <authorList>
            <person name="Gloeckner G."/>
            <person name="Schaap P."/>
        </authorList>
    </citation>
    <scope>NUCLEOTIDE SEQUENCE [LARGE SCALE GENOMIC DNA]</scope>
    <source>
        <strain evidence="3 4">TK</strain>
    </source>
</reference>
<dbReference type="EMBL" id="LODT01000006">
    <property type="protein sequence ID" value="KYR01457.1"/>
    <property type="molecule type" value="Genomic_DNA"/>
</dbReference>
<dbReference type="PANTHER" id="PTHR32134:SF92">
    <property type="entry name" value="FNIP REPEAT-CONTAINING PROTEIN"/>
    <property type="match status" value="1"/>
</dbReference>
<proteinExistence type="predicted"/>
<dbReference type="STRING" id="361077.A0A152A5W2"/>
<accession>A0A152A5W2</accession>
<dbReference type="FunCoup" id="A0A152A5W2">
    <property type="interactions" value="5"/>
</dbReference>
<name>A0A152A5W2_TIELA</name>
<dbReference type="Pfam" id="PF05725">
    <property type="entry name" value="FNIP"/>
    <property type="match status" value="3"/>
</dbReference>
<protein>
    <recommendedName>
        <fullName evidence="5">FNIP repeat-containing protein</fullName>
    </recommendedName>
</protein>
<sequence length="932" mass="106900">MRHLMTFPLLLIRCICEQLDNDVDIIFFLSSCKQLYSNKDKITFNNFPVNFYLQNYNETASENNQMNIPNKFRILLIDAAIGKIKSFKSFRFDSVYINNDNYKEIPSSDTVTKLFILQNRFSFDPLLLSTTSITDLSITTYGLIPNFEWSHLPPSLTSLNYNNRNPPLLKAGDLKPPLRKLKLNTLNQQISKDLFPDTLVHFETTFNQNITVESLPERLEILHFDVGDNTWMVLSFPETLKILTLSFSCSDSQIQCQRYPYGLLEFTSHYLQTEIPVGLFTNLKYLCLTRYNQDLQHGVLPKTLTCLSLNSFDRPLKVGDIPDGITELTLKDYQPVIISSSSSTEHPLPKSLQLLRIEEQKFILVPGSFPNNYPKFQNLTFQSFNQHIGRGIFPSSLRNIHLGHYFYSNVEMGSLPLSLEFLSFPFLYSVPLGNGVISTETTPHLNTLRNLSNCIPQILNGDFRFLNLKSISVDGLPIDAVEYLPHSLEELILRFGICGKLDGTVAVELSYKFYTVNQKLPFPPSLLHLNFGLHFNSPLSEVSLPPNLEYIELDSDIDITFFISTCKKLYSLRGKIRYNIFPTQYYLDHQKEKSTKWFYKKLLLPLKYKRISVAYSPSTVTDLSVVSDKGAFGFQWSNIPPLVKSLRLSVDKLPKLCKGDLKAPLETLKLPYQMNQTLSTNLFPKTLRLEVLFIQYAFNHSLLSFPETLKTLILPNSYRPKTELSAGHLPDSITNLTLGELNTTQSGSEHVLPLSLKHLKLTDQETILEPRTFPNNQQIISLDFDIRFNQPIKNLLPNTLKTLFIGREFEQKIELDTFPNSIETIIFHDNYCHDIPIGIFTYEMSNLKKLILSLNFAPAILKGVLQPLTNLIELKIEALPYESLKCLPRCLEILTLRYGIYDNIEDDSLSLRFSQNYYNFKTIIGKDILPPS</sequence>
<dbReference type="Proteomes" id="UP000076078">
    <property type="component" value="Unassembled WGS sequence"/>
</dbReference>
<dbReference type="InParanoid" id="A0A152A5W2"/>
<comment type="caution">
    <text evidence="3">The sequence shown here is derived from an EMBL/GenBank/DDBJ whole genome shotgun (WGS) entry which is preliminary data.</text>
</comment>
<dbReference type="PANTHER" id="PTHR32134">
    <property type="entry name" value="FNIP REPEAT-CONTAINING PROTEIN"/>
    <property type="match status" value="1"/>
</dbReference>
<dbReference type="InterPro" id="IPR051251">
    <property type="entry name" value="STK_FNIP-Repeat"/>
</dbReference>
<dbReference type="SUPFAM" id="SSF52058">
    <property type="entry name" value="L domain-like"/>
    <property type="match status" value="1"/>
</dbReference>
<dbReference type="InterPro" id="IPR008615">
    <property type="entry name" value="FNIP"/>
</dbReference>
<evidence type="ECO:0008006" key="5">
    <source>
        <dbReference type="Google" id="ProtNLM"/>
    </source>
</evidence>
<organism evidence="3 4">
    <name type="scientific">Tieghemostelium lacteum</name>
    <name type="common">Slime mold</name>
    <name type="synonym">Dictyostelium lacteum</name>
    <dbReference type="NCBI Taxonomy" id="361077"/>
    <lineage>
        <taxon>Eukaryota</taxon>
        <taxon>Amoebozoa</taxon>
        <taxon>Evosea</taxon>
        <taxon>Eumycetozoa</taxon>
        <taxon>Dictyostelia</taxon>
        <taxon>Dictyosteliales</taxon>
        <taxon>Raperosteliaceae</taxon>
        <taxon>Tieghemostelium</taxon>
    </lineage>
</organism>
<keyword evidence="1" id="KW-0677">Repeat</keyword>
<gene>
    <name evidence="3" type="ORF">DLAC_01439</name>
</gene>
<feature type="chain" id="PRO_5007593662" description="FNIP repeat-containing protein" evidence="2">
    <location>
        <begin position="17"/>
        <end position="932"/>
    </location>
</feature>
<keyword evidence="2" id="KW-0732">Signal</keyword>
<dbReference type="AlphaFoldDB" id="A0A152A5W2"/>
<evidence type="ECO:0000313" key="3">
    <source>
        <dbReference type="EMBL" id="KYR01457.1"/>
    </source>
</evidence>
<keyword evidence="4" id="KW-1185">Reference proteome</keyword>
<evidence type="ECO:0000256" key="2">
    <source>
        <dbReference type="SAM" id="SignalP"/>
    </source>
</evidence>
<evidence type="ECO:0000313" key="4">
    <source>
        <dbReference type="Proteomes" id="UP000076078"/>
    </source>
</evidence>
<evidence type="ECO:0000256" key="1">
    <source>
        <dbReference type="ARBA" id="ARBA00022737"/>
    </source>
</evidence>
<feature type="signal peptide" evidence="2">
    <location>
        <begin position="1"/>
        <end position="16"/>
    </location>
</feature>